<proteinExistence type="predicted"/>
<dbReference type="Proteomes" id="UP000242699">
    <property type="component" value="Unassembled WGS sequence"/>
</dbReference>
<accession>A0A2T2X0L4</accession>
<sequence>MNLLRKLHRPFPQVLLVLVLAGALIQVSASQKTGHVGRPAQQKNRLIAQVDIHRRWTLQWVKSGIPSVLGRTGAGVQWVPWIVSNPQNTRQTWWVWPLAAHNAMFFGQSRGASILWQKINITSPRGLPFPWQQMMTWTHDFVRRHAPPPVPLSPSSQQWYTLGNRFDQVRGFMMAMQTRPKTVALGVLLKSPRPGWIQLVGIWQWKHRWIAHYLIINPQPAILNTTNLLMPPDNGLPLPLPLWAR</sequence>
<comment type="caution">
    <text evidence="1">The sequence shown here is derived from an EMBL/GenBank/DDBJ whole genome shotgun (WGS) entry which is preliminary data.</text>
</comment>
<dbReference type="AlphaFoldDB" id="A0A2T2X0L4"/>
<protein>
    <submittedName>
        <fullName evidence="1">Uncharacterized protein</fullName>
    </submittedName>
</protein>
<dbReference type="EMBL" id="PXYT01000022">
    <property type="protein sequence ID" value="PSR28012.1"/>
    <property type="molecule type" value="Genomic_DNA"/>
</dbReference>
<name>A0A2T2X0L4_9FIRM</name>
<evidence type="ECO:0000313" key="1">
    <source>
        <dbReference type="EMBL" id="PSR28012.1"/>
    </source>
</evidence>
<organism evidence="1 2">
    <name type="scientific">Sulfobacillus benefaciens</name>
    <dbReference type="NCBI Taxonomy" id="453960"/>
    <lineage>
        <taxon>Bacteria</taxon>
        <taxon>Bacillati</taxon>
        <taxon>Bacillota</taxon>
        <taxon>Clostridia</taxon>
        <taxon>Eubacteriales</taxon>
        <taxon>Clostridiales Family XVII. Incertae Sedis</taxon>
        <taxon>Sulfobacillus</taxon>
    </lineage>
</organism>
<evidence type="ECO:0000313" key="2">
    <source>
        <dbReference type="Proteomes" id="UP000242699"/>
    </source>
</evidence>
<gene>
    <name evidence="1" type="ORF">C7B43_10670</name>
</gene>
<reference evidence="1 2" key="1">
    <citation type="journal article" date="2014" name="BMC Genomics">
        <title>Comparison of environmental and isolate Sulfobacillus genomes reveals diverse carbon, sulfur, nitrogen, and hydrogen metabolisms.</title>
        <authorList>
            <person name="Justice N.B."/>
            <person name="Norman A."/>
            <person name="Brown C.T."/>
            <person name="Singh A."/>
            <person name="Thomas B.C."/>
            <person name="Banfield J.F."/>
        </authorList>
    </citation>
    <scope>NUCLEOTIDE SEQUENCE [LARGE SCALE GENOMIC DNA]</scope>
    <source>
        <strain evidence="1">AMDSBA1</strain>
    </source>
</reference>